<protein>
    <submittedName>
        <fullName evidence="1">Uncharacterized protein</fullName>
    </submittedName>
</protein>
<reference evidence="1 2" key="1">
    <citation type="submission" date="2019-05" db="EMBL/GenBank/DDBJ databases">
        <title>Another draft genome of Portunus trituberculatus and its Hox gene families provides insights of decapod evolution.</title>
        <authorList>
            <person name="Jeong J.-H."/>
            <person name="Song I."/>
            <person name="Kim S."/>
            <person name="Choi T."/>
            <person name="Kim D."/>
            <person name="Ryu S."/>
            <person name="Kim W."/>
        </authorList>
    </citation>
    <scope>NUCLEOTIDE SEQUENCE [LARGE SCALE GENOMIC DNA]</scope>
    <source>
        <tissue evidence="1">Muscle</tissue>
    </source>
</reference>
<dbReference type="EMBL" id="VSRR010000193">
    <property type="protein sequence ID" value="MPC12014.1"/>
    <property type="molecule type" value="Genomic_DNA"/>
</dbReference>
<organism evidence="1 2">
    <name type="scientific">Portunus trituberculatus</name>
    <name type="common">Swimming crab</name>
    <name type="synonym">Neptunus trituberculatus</name>
    <dbReference type="NCBI Taxonomy" id="210409"/>
    <lineage>
        <taxon>Eukaryota</taxon>
        <taxon>Metazoa</taxon>
        <taxon>Ecdysozoa</taxon>
        <taxon>Arthropoda</taxon>
        <taxon>Crustacea</taxon>
        <taxon>Multicrustacea</taxon>
        <taxon>Malacostraca</taxon>
        <taxon>Eumalacostraca</taxon>
        <taxon>Eucarida</taxon>
        <taxon>Decapoda</taxon>
        <taxon>Pleocyemata</taxon>
        <taxon>Brachyura</taxon>
        <taxon>Eubrachyura</taxon>
        <taxon>Portunoidea</taxon>
        <taxon>Portunidae</taxon>
        <taxon>Portuninae</taxon>
        <taxon>Portunus</taxon>
    </lineage>
</organism>
<dbReference type="Proteomes" id="UP000324222">
    <property type="component" value="Unassembled WGS sequence"/>
</dbReference>
<proteinExistence type="predicted"/>
<name>A0A5B7CTN8_PORTR</name>
<comment type="caution">
    <text evidence="1">The sequence shown here is derived from an EMBL/GenBank/DDBJ whole genome shotgun (WGS) entry which is preliminary data.</text>
</comment>
<keyword evidence="2" id="KW-1185">Reference proteome</keyword>
<evidence type="ECO:0000313" key="2">
    <source>
        <dbReference type="Proteomes" id="UP000324222"/>
    </source>
</evidence>
<accession>A0A5B7CTN8</accession>
<evidence type="ECO:0000313" key="1">
    <source>
        <dbReference type="EMBL" id="MPC12014.1"/>
    </source>
</evidence>
<sequence>MEITARTIQSDEDEVGLLKTQWALPVDAHHTHNPKVPHTDGHSDPVHAQVVASQELSGNKVTEETVATTTSMHKDTGMNSLMTCCAPYFSSSSSSSTSSHSPCGCCGLLGSCQEGRDL</sequence>
<dbReference type="AlphaFoldDB" id="A0A5B7CTN8"/>
<gene>
    <name evidence="1" type="ORF">E2C01_004691</name>
</gene>